<keyword evidence="1" id="KW-0812">Transmembrane</keyword>
<evidence type="ECO:0000313" key="2">
    <source>
        <dbReference type="EMBL" id="OAX32690.1"/>
    </source>
</evidence>
<name>A0A1B7MJA9_9AGAM</name>
<evidence type="ECO:0000313" key="3">
    <source>
        <dbReference type="Proteomes" id="UP000092154"/>
    </source>
</evidence>
<dbReference type="Proteomes" id="UP000092154">
    <property type="component" value="Unassembled WGS sequence"/>
</dbReference>
<feature type="transmembrane region" description="Helical" evidence="1">
    <location>
        <begin position="12"/>
        <end position="32"/>
    </location>
</feature>
<proteinExistence type="predicted"/>
<keyword evidence="1" id="KW-0472">Membrane</keyword>
<sequence>MGGDLQNHSIHAVYLYLISVAIVFVYWSEAWTASLSLHRLLKYQIGSTLLSVLGAL</sequence>
<organism evidence="2 3">
    <name type="scientific">Rhizopogon vinicolor AM-OR11-026</name>
    <dbReference type="NCBI Taxonomy" id="1314800"/>
    <lineage>
        <taxon>Eukaryota</taxon>
        <taxon>Fungi</taxon>
        <taxon>Dikarya</taxon>
        <taxon>Basidiomycota</taxon>
        <taxon>Agaricomycotina</taxon>
        <taxon>Agaricomycetes</taxon>
        <taxon>Agaricomycetidae</taxon>
        <taxon>Boletales</taxon>
        <taxon>Suillineae</taxon>
        <taxon>Rhizopogonaceae</taxon>
        <taxon>Rhizopogon</taxon>
    </lineage>
</organism>
<dbReference type="EMBL" id="KV448939">
    <property type="protein sequence ID" value="OAX32690.1"/>
    <property type="molecule type" value="Genomic_DNA"/>
</dbReference>
<keyword evidence="3" id="KW-1185">Reference proteome</keyword>
<reference evidence="2 3" key="1">
    <citation type="submission" date="2016-06" db="EMBL/GenBank/DDBJ databases">
        <title>Comparative genomics of the ectomycorrhizal sister species Rhizopogon vinicolor and Rhizopogon vesiculosus (Basidiomycota: Boletales) reveals a divergence of the mating type B locus.</title>
        <authorList>
            <consortium name="DOE Joint Genome Institute"/>
            <person name="Mujic A.B."/>
            <person name="Kuo A."/>
            <person name="Tritt A."/>
            <person name="Lipzen A."/>
            <person name="Chen C."/>
            <person name="Johnson J."/>
            <person name="Sharma A."/>
            <person name="Barry K."/>
            <person name="Grigoriev I.V."/>
            <person name="Spatafora J.W."/>
        </authorList>
    </citation>
    <scope>NUCLEOTIDE SEQUENCE [LARGE SCALE GENOMIC DNA]</scope>
    <source>
        <strain evidence="2 3">AM-OR11-026</strain>
    </source>
</reference>
<accession>A0A1B7MJA9</accession>
<protein>
    <submittedName>
        <fullName evidence="2">Uncharacterized protein</fullName>
    </submittedName>
</protein>
<evidence type="ECO:0000256" key="1">
    <source>
        <dbReference type="SAM" id="Phobius"/>
    </source>
</evidence>
<dbReference type="AlphaFoldDB" id="A0A1B7MJA9"/>
<gene>
    <name evidence="2" type="ORF">K503DRAFT_588011</name>
</gene>
<dbReference type="InParanoid" id="A0A1B7MJA9"/>
<keyword evidence="1" id="KW-1133">Transmembrane helix</keyword>